<dbReference type="Pfam" id="PF00614">
    <property type="entry name" value="PLDc"/>
    <property type="match status" value="1"/>
</dbReference>
<dbReference type="SMART" id="SM00155">
    <property type="entry name" value="PLDc"/>
    <property type="match status" value="2"/>
</dbReference>
<keyword evidence="3" id="KW-0378">Hydrolase</keyword>
<feature type="region of interest" description="Disordered" evidence="5">
    <location>
        <begin position="818"/>
        <end position="843"/>
    </location>
</feature>
<evidence type="ECO:0000256" key="1">
    <source>
        <dbReference type="ARBA" id="ARBA00000798"/>
    </source>
</evidence>
<name>A0AAE4K6S9_9BURK</name>
<reference evidence="7" key="1">
    <citation type="submission" date="2023-02" db="EMBL/GenBank/DDBJ databases">
        <title>Description of Herbaspirillum huttiense subsp. nephrolepsisexaltata and Herbaspirillum huttiense subsp. lycopersicon.</title>
        <authorList>
            <person name="Poudel M."/>
            <person name="Sharma A."/>
            <person name="Goss E."/>
            <person name="Tapia J.H."/>
            <person name="Harmon C.M."/>
            <person name="Jones J.B."/>
        </authorList>
    </citation>
    <scope>NUCLEOTIDE SEQUENCE</scope>
    <source>
        <strain evidence="7">NC40101</strain>
    </source>
</reference>
<dbReference type="SUPFAM" id="SSF56024">
    <property type="entry name" value="Phospholipase D/nuclease"/>
    <property type="match status" value="2"/>
</dbReference>
<dbReference type="PANTHER" id="PTHR18896">
    <property type="entry name" value="PHOSPHOLIPASE D"/>
    <property type="match status" value="1"/>
</dbReference>
<evidence type="ECO:0000259" key="6">
    <source>
        <dbReference type="PROSITE" id="PS50035"/>
    </source>
</evidence>
<dbReference type="GO" id="GO:0004630">
    <property type="term" value="F:phospholipase D activity"/>
    <property type="evidence" value="ECO:0007669"/>
    <property type="project" value="UniProtKB-EC"/>
</dbReference>
<proteinExistence type="predicted"/>
<dbReference type="PANTHER" id="PTHR18896:SF76">
    <property type="entry name" value="PHOSPHOLIPASE"/>
    <property type="match status" value="1"/>
</dbReference>
<dbReference type="AlphaFoldDB" id="A0AAE4K6S9"/>
<comment type="catalytic activity">
    <reaction evidence="1">
        <text>a 1,2-diacyl-sn-glycero-3-phosphocholine + H2O = a 1,2-diacyl-sn-glycero-3-phosphate + choline + H(+)</text>
        <dbReference type="Rhea" id="RHEA:14445"/>
        <dbReference type="ChEBI" id="CHEBI:15354"/>
        <dbReference type="ChEBI" id="CHEBI:15377"/>
        <dbReference type="ChEBI" id="CHEBI:15378"/>
        <dbReference type="ChEBI" id="CHEBI:57643"/>
        <dbReference type="ChEBI" id="CHEBI:58608"/>
        <dbReference type="EC" id="3.1.4.4"/>
    </reaction>
</comment>
<comment type="caution">
    <text evidence="7">The sequence shown here is derived from an EMBL/GenBank/DDBJ whole genome shotgun (WGS) entry which is preliminary data.</text>
</comment>
<evidence type="ECO:0000256" key="3">
    <source>
        <dbReference type="ARBA" id="ARBA00022801"/>
    </source>
</evidence>
<feature type="domain" description="PLD phosphodiesterase" evidence="6">
    <location>
        <begin position="156"/>
        <end position="183"/>
    </location>
</feature>
<evidence type="ECO:0000313" key="7">
    <source>
        <dbReference type="EMBL" id="MDT0340785.1"/>
    </source>
</evidence>
<dbReference type="CDD" id="cd09141">
    <property type="entry name" value="PLDc_vPLD1_2_yPLD_like_2"/>
    <property type="match status" value="1"/>
</dbReference>
<protein>
    <submittedName>
        <fullName evidence="7">Phospholipase D-like domain-containing protein</fullName>
    </submittedName>
</protein>
<sequence length="843" mass="94182">MATMELDQTSRSTSIIAGTDGTFKTTVTSGLWIDDDHVYAPKRDGNGLHAFVTGKAYFADLIQKMENASSEICIAGWQINWDALLAPGKRLYDVLLQAARKKGMKIYVMPWDDTRPIRTYDVQTIRVLKTINGEPGVAPDTVTAITSPSFNLTNKAYFSHHQKTILIDRRYAYVGGIDVAYGRYDDERFTLKCDEDGREVMNRYNPCIPPLLAVSFSEMVEPKGLMQRHRPSSPGLAMPRLPSSPSMKPPSLPPEVFVTNDWDKLKRGKWQAPYQEAEVMDLMTNGAAIDSAAPFTLDPSRQARMPWQDMHVRMEGPSVADILSNFVDRWHASGGPRLPSPPPAQQFAAAGSAMVQVLRSAPAGLRKKENRRDGKSAAVCEDHIKQAMCKLIEKADHFIYIENQFFGGKMGKPVHDEPGGHGKGSSQALSPAAKFINAQKHGLTDSARLILRQKDHNDAATLYDPPTNPICEALIRRITRAILNAEPQPFHVYITLPVHPEGDFFTTASVAVQIYWTMQTISFGTNSLLNGIRRALRARQLRDQGDKNYKRIFADTNQDMHKELEHIPMEACFDYVTLLNLRNWAKLGERYVTEQVYVHTKLMIVDDRYALFGSANINDRSLNGEGDSEIALLVADQKNSTADLCGDGVQRPVRDFARKLRMDIWRKLFGIGLKPSAVGGVKPADQLLSAIDKPACPASWRAIQKQAEENAAAYEAVFDYIPRSWQYFASGSKTTSSVIPNWDPKKTPPFKETEDKDVKGYPATSLPFEMSFWTSLRHSANAKSELQKVKGFISALPIHWSEGEKNNFPYPTSLVASKDKASDRIDSAYSTDTNQRDLKESDA</sequence>
<feature type="region of interest" description="Disordered" evidence="5">
    <location>
        <begin position="226"/>
        <end position="252"/>
    </location>
</feature>
<dbReference type="PROSITE" id="PS50035">
    <property type="entry name" value="PLD"/>
    <property type="match status" value="2"/>
</dbReference>
<dbReference type="InterPro" id="IPR001736">
    <property type="entry name" value="PLipase_D/transphosphatidylase"/>
</dbReference>
<keyword evidence="2" id="KW-0677">Repeat</keyword>
<dbReference type="Gene3D" id="3.30.870.10">
    <property type="entry name" value="Endonuclease Chain A"/>
    <property type="match status" value="2"/>
</dbReference>
<gene>
    <name evidence="7" type="ORF">RJN63_28405</name>
</gene>
<dbReference type="GO" id="GO:0009395">
    <property type="term" value="P:phospholipid catabolic process"/>
    <property type="evidence" value="ECO:0007669"/>
    <property type="project" value="TreeGrafter"/>
</dbReference>
<dbReference type="InterPro" id="IPR015679">
    <property type="entry name" value="PLipase_D_fam"/>
</dbReference>
<dbReference type="EMBL" id="JAVRAA010000027">
    <property type="protein sequence ID" value="MDT0340785.1"/>
    <property type="molecule type" value="Genomic_DNA"/>
</dbReference>
<evidence type="ECO:0000256" key="5">
    <source>
        <dbReference type="SAM" id="MobiDB-lite"/>
    </source>
</evidence>
<feature type="compositionally biased region" description="Basic and acidic residues" evidence="5">
    <location>
        <begin position="834"/>
        <end position="843"/>
    </location>
</feature>
<evidence type="ECO:0000256" key="2">
    <source>
        <dbReference type="ARBA" id="ARBA00022737"/>
    </source>
</evidence>
<feature type="domain" description="PLD phosphodiesterase" evidence="6">
    <location>
        <begin position="594"/>
        <end position="621"/>
    </location>
</feature>
<evidence type="ECO:0000256" key="4">
    <source>
        <dbReference type="ARBA" id="ARBA00023098"/>
    </source>
</evidence>
<organism evidence="7">
    <name type="scientific">Herbaspirillum huttiense subsp. nephrolepidis</name>
    <dbReference type="NCBI Taxonomy" id="3075126"/>
    <lineage>
        <taxon>Bacteria</taxon>
        <taxon>Pseudomonadati</taxon>
        <taxon>Pseudomonadota</taxon>
        <taxon>Betaproteobacteria</taxon>
        <taxon>Burkholderiales</taxon>
        <taxon>Oxalobacteraceae</taxon>
        <taxon>Herbaspirillum</taxon>
    </lineage>
</organism>
<keyword evidence="4" id="KW-0443">Lipid metabolism</keyword>
<accession>A0AAE4K6S9</accession>
<dbReference type="RefSeq" id="WP_310839121.1">
    <property type="nucleotide sequence ID" value="NZ_JAVLSM010000028.1"/>
</dbReference>
<dbReference type="CDD" id="cd09104">
    <property type="entry name" value="PLDc_vPLD1_2_like_1"/>
    <property type="match status" value="1"/>
</dbReference>